<protein>
    <submittedName>
        <fullName evidence="2">FixH family protein</fullName>
    </submittedName>
</protein>
<gene>
    <name evidence="2" type="ORF">KW502_09695</name>
</gene>
<feature type="transmembrane region" description="Helical" evidence="1">
    <location>
        <begin position="6"/>
        <end position="26"/>
    </location>
</feature>
<accession>A0ABS6W3F5</accession>
<dbReference type="EMBL" id="JAHWDF010000009">
    <property type="protein sequence ID" value="MBW2962072.1"/>
    <property type="molecule type" value="Genomic_DNA"/>
</dbReference>
<proteinExistence type="predicted"/>
<dbReference type="InterPro" id="IPR008620">
    <property type="entry name" value="FixH"/>
</dbReference>
<comment type="caution">
    <text evidence="2">The sequence shown here is derived from an EMBL/GenBank/DDBJ whole genome shotgun (WGS) entry which is preliminary data.</text>
</comment>
<evidence type="ECO:0000256" key="1">
    <source>
        <dbReference type="SAM" id="Phobius"/>
    </source>
</evidence>
<keyword evidence="1" id="KW-0472">Membrane</keyword>
<keyword evidence="1" id="KW-0812">Transmembrane</keyword>
<keyword evidence="1" id="KW-1133">Transmembrane helix</keyword>
<name>A0ABS6W3F5_9FLAO</name>
<evidence type="ECO:0000313" key="3">
    <source>
        <dbReference type="Proteomes" id="UP000719267"/>
    </source>
</evidence>
<reference evidence="2 3" key="1">
    <citation type="submission" date="2021-07" db="EMBL/GenBank/DDBJ databases">
        <title>Mesonia aestuariivivens sp. nov., isolated from a tidal flat.</title>
        <authorList>
            <person name="Kim Y.-O."/>
            <person name="Yoon J.-H."/>
        </authorList>
    </citation>
    <scope>NUCLEOTIDE SEQUENCE [LARGE SCALE GENOMIC DNA]</scope>
    <source>
        <strain evidence="2 3">JHPTF-M18</strain>
    </source>
</reference>
<evidence type="ECO:0000313" key="2">
    <source>
        <dbReference type="EMBL" id="MBW2962072.1"/>
    </source>
</evidence>
<dbReference type="Proteomes" id="UP000719267">
    <property type="component" value="Unassembled WGS sequence"/>
</dbReference>
<keyword evidence="3" id="KW-1185">Reference proteome</keyword>
<organism evidence="2 3">
    <name type="scientific">Mesonia aestuariivivens</name>
    <dbReference type="NCBI Taxonomy" id="2796128"/>
    <lineage>
        <taxon>Bacteria</taxon>
        <taxon>Pseudomonadati</taxon>
        <taxon>Bacteroidota</taxon>
        <taxon>Flavobacteriia</taxon>
        <taxon>Flavobacteriales</taxon>
        <taxon>Flavobacteriaceae</taxon>
        <taxon>Mesonia</taxon>
    </lineage>
</organism>
<dbReference type="RefSeq" id="WP_219040359.1">
    <property type="nucleotide sequence ID" value="NZ_JAHWDF010000009.1"/>
</dbReference>
<dbReference type="Pfam" id="PF05751">
    <property type="entry name" value="FixH"/>
    <property type="match status" value="1"/>
</dbReference>
<sequence length="149" mass="17161">MKKINWGTGILIAIVCFISFIMFFIVRMSTDKKFDHDLVTEEYYKQELAFQDEINAKQNSANLVNNIHVNVDEQGIKIVFPAEKKNIEGTVNFYRPSSKKLDVEIPITLENQQMFVAAKTLVEGKYILSVNWTSGGESYLYTEDLQIRP</sequence>